<evidence type="ECO:0000313" key="2">
    <source>
        <dbReference type="EMBL" id="RWS18964.1"/>
    </source>
</evidence>
<feature type="domain" description="C-type lectin" evidence="1">
    <location>
        <begin position="1"/>
        <end position="56"/>
    </location>
</feature>
<name>A0A443RUQ1_9ACAR</name>
<comment type="caution">
    <text evidence="2">The sequence shown here is derived from an EMBL/GenBank/DDBJ whole genome shotgun (WGS) entry which is preliminary data.</text>
</comment>
<dbReference type="PROSITE" id="PS50041">
    <property type="entry name" value="C_TYPE_LECTIN_2"/>
    <property type="match status" value="1"/>
</dbReference>
<dbReference type="AlphaFoldDB" id="A0A443RUQ1"/>
<dbReference type="SUPFAM" id="SSF56436">
    <property type="entry name" value="C-type lectin-like"/>
    <property type="match status" value="1"/>
</dbReference>
<evidence type="ECO:0000313" key="3">
    <source>
        <dbReference type="Proteomes" id="UP000288716"/>
    </source>
</evidence>
<keyword evidence="3" id="KW-1185">Reference proteome</keyword>
<proteinExistence type="predicted"/>
<dbReference type="Gene3D" id="3.10.100.10">
    <property type="entry name" value="Mannose-Binding Protein A, subunit A"/>
    <property type="match status" value="1"/>
</dbReference>
<protein>
    <recommendedName>
        <fullName evidence="1">C-type lectin domain-containing protein</fullName>
    </recommendedName>
</protein>
<organism evidence="2 3">
    <name type="scientific">Leptotrombidium deliense</name>
    <dbReference type="NCBI Taxonomy" id="299467"/>
    <lineage>
        <taxon>Eukaryota</taxon>
        <taxon>Metazoa</taxon>
        <taxon>Ecdysozoa</taxon>
        <taxon>Arthropoda</taxon>
        <taxon>Chelicerata</taxon>
        <taxon>Arachnida</taxon>
        <taxon>Acari</taxon>
        <taxon>Acariformes</taxon>
        <taxon>Trombidiformes</taxon>
        <taxon>Prostigmata</taxon>
        <taxon>Anystina</taxon>
        <taxon>Parasitengona</taxon>
        <taxon>Trombiculoidea</taxon>
        <taxon>Trombiculidae</taxon>
        <taxon>Leptotrombidium</taxon>
    </lineage>
</organism>
<evidence type="ECO:0000259" key="1">
    <source>
        <dbReference type="PROSITE" id="PS50041"/>
    </source>
</evidence>
<dbReference type="VEuPathDB" id="VectorBase:LDEU013076"/>
<accession>A0A443RUQ1</accession>
<reference evidence="2 3" key="1">
    <citation type="journal article" date="2018" name="Gigascience">
        <title>Genomes of trombidid mites reveal novel predicted allergens and laterally-transferred genes associated with secondary metabolism.</title>
        <authorList>
            <person name="Dong X."/>
            <person name="Chaisiri K."/>
            <person name="Xia D."/>
            <person name="Armstrong S.D."/>
            <person name="Fang Y."/>
            <person name="Donnelly M.J."/>
            <person name="Kadowaki T."/>
            <person name="McGarry J.W."/>
            <person name="Darby A.C."/>
            <person name="Makepeace B.L."/>
        </authorList>
    </citation>
    <scope>NUCLEOTIDE SEQUENCE [LARGE SCALE GENOMIC DNA]</scope>
    <source>
        <strain evidence="2">UoL-UT</strain>
    </source>
</reference>
<dbReference type="Proteomes" id="UP000288716">
    <property type="component" value="Unassembled WGS sequence"/>
</dbReference>
<feature type="non-terminal residue" evidence="2">
    <location>
        <position position="212"/>
    </location>
</feature>
<dbReference type="InterPro" id="IPR016186">
    <property type="entry name" value="C-type_lectin-like/link_sf"/>
</dbReference>
<dbReference type="InterPro" id="IPR016187">
    <property type="entry name" value="CTDL_fold"/>
</dbReference>
<dbReference type="CDD" id="cd00037">
    <property type="entry name" value="CLECT"/>
    <property type="match status" value="1"/>
</dbReference>
<dbReference type="EMBL" id="NCKV01031899">
    <property type="protein sequence ID" value="RWS18964.1"/>
    <property type="molecule type" value="Genomic_DNA"/>
</dbReference>
<sequence length="212" mass="24377">MWLGLLRVDTGLNKFEWSNGNKVDFENWSKGRPAAAKCVIFFTNNTKKWFDVNCNENYGAKFCQIELPELSEIIDVLQSNVTDLNGKIDELFSASNRSEMFMKSLKSELRTELDKSEMKFTSANSSLNIQINNVLNKLTSVEKNFKAEIEVTKNDKNEVNDIIEKHSNYSEINFLDFTEKLKDIEKWITSVAIQSQSNEIELMKSFNNSVTS</sequence>
<dbReference type="InterPro" id="IPR001304">
    <property type="entry name" value="C-type_lectin-like"/>
</dbReference>
<gene>
    <name evidence="2" type="ORF">B4U80_12382</name>
</gene>